<accession>A0AAV8XVQ1</accession>
<evidence type="ECO:0000256" key="1">
    <source>
        <dbReference type="SAM" id="Phobius"/>
    </source>
</evidence>
<dbReference type="AlphaFoldDB" id="A0AAV8XVQ1"/>
<name>A0AAV8XVQ1_9CUCU</name>
<evidence type="ECO:0000313" key="3">
    <source>
        <dbReference type="EMBL" id="KAJ8942514.1"/>
    </source>
</evidence>
<keyword evidence="1" id="KW-0472">Membrane</keyword>
<evidence type="ECO:0000313" key="4">
    <source>
        <dbReference type="Proteomes" id="UP001162156"/>
    </source>
</evidence>
<evidence type="ECO:0000259" key="2">
    <source>
        <dbReference type="Pfam" id="PF13843"/>
    </source>
</evidence>
<dbReference type="Proteomes" id="UP001162156">
    <property type="component" value="Unassembled WGS sequence"/>
</dbReference>
<organism evidence="3 4">
    <name type="scientific">Rhamnusium bicolor</name>
    <dbReference type="NCBI Taxonomy" id="1586634"/>
    <lineage>
        <taxon>Eukaryota</taxon>
        <taxon>Metazoa</taxon>
        <taxon>Ecdysozoa</taxon>
        <taxon>Arthropoda</taxon>
        <taxon>Hexapoda</taxon>
        <taxon>Insecta</taxon>
        <taxon>Pterygota</taxon>
        <taxon>Neoptera</taxon>
        <taxon>Endopterygota</taxon>
        <taxon>Coleoptera</taxon>
        <taxon>Polyphaga</taxon>
        <taxon>Cucujiformia</taxon>
        <taxon>Chrysomeloidea</taxon>
        <taxon>Cerambycidae</taxon>
        <taxon>Lepturinae</taxon>
        <taxon>Rhagiini</taxon>
        <taxon>Rhamnusium</taxon>
    </lineage>
</organism>
<dbReference type="InterPro" id="IPR029526">
    <property type="entry name" value="PGBD"/>
</dbReference>
<keyword evidence="1" id="KW-0812">Transmembrane</keyword>
<protein>
    <recommendedName>
        <fullName evidence="2">PiggyBac transposable element-derived protein domain-containing protein</fullName>
    </recommendedName>
</protein>
<feature type="domain" description="PiggyBac transposable element-derived protein" evidence="2">
    <location>
        <begin position="4"/>
        <end position="55"/>
    </location>
</feature>
<dbReference type="Pfam" id="PF13843">
    <property type="entry name" value="DDE_Tnp_1_7"/>
    <property type="match status" value="1"/>
</dbReference>
<reference evidence="3" key="1">
    <citation type="journal article" date="2023" name="Insect Mol. Biol.">
        <title>Genome sequencing provides insights into the evolution of gene families encoding plant cell wall-degrading enzymes in longhorned beetles.</title>
        <authorList>
            <person name="Shin N.R."/>
            <person name="Okamura Y."/>
            <person name="Kirsch R."/>
            <person name="Pauchet Y."/>
        </authorList>
    </citation>
    <scope>NUCLEOTIDE SEQUENCE</scope>
    <source>
        <strain evidence="3">RBIC_L_NR</strain>
    </source>
</reference>
<keyword evidence="4" id="KW-1185">Reference proteome</keyword>
<keyword evidence="1" id="KW-1133">Transmembrane helix</keyword>
<sequence>MHVPHPTVHKEYNTYMNSVDKFDQIRSVYEINRKSKKWWHHVFFYFIDACITNTFITYS</sequence>
<dbReference type="EMBL" id="JANEYF010002760">
    <property type="protein sequence ID" value="KAJ8942514.1"/>
    <property type="molecule type" value="Genomic_DNA"/>
</dbReference>
<feature type="transmembrane region" description="Helical" evidence="1">
    <location>
        <begin position="38"/>
        <end position="58"/>
    </location>
</feature>
<dbReference type="PANTHER" id="PTHR46599:SF3">
    <property type="entry name" value="PIGGYBAC TRANSPOSABLE ELEMENT-DERIVED PROTEIN 4"/>
    <property type="match status" value="1"/>
</dbReference>
<dbReference type="PANTHER" id="PTHR46599">
    <property type="entry name" value="PIGGYBAC TRANSPOSABLE ELEMENT-DERIVED PROTEIN 4"/>
    <property type="match status" value="1"/>
</dbReference>
<gene>
    <name evidence="3" type="ORF">NQ314_010067</name>
</gene>
<comment type="caution">
    <text evidence="3">The sequence shown here is derived from an EMBL/GenBank/DDBJ whole genome shotgun (WGS) entry which is preliminary data.</text>
</comment>
<proteinExistence type="predicted"/>